<evidence type="ECO:0000313" key="2">
    <source>
        <dbReference type="EMBL" id="ELK34096.1"/>
    </source>
</evidence>
<evidence type="ECO:0000313" key="3">
    <source>
        <dbReference type="Proteomes" id="UP000010556"/>
    </source>
</evidence>
<dbReference type="Gene3D" id="3.40.30.10">
    <property type="entry name" value="Glutaredoxin"/>
    <property type="match status" value="1"/>
</dbReference>
<proteinExistence type="predicted"/>
<dbReference type="InterPro" id="IPR004045">
    <property type="entry name" value="Glutathione_S-Trfase_N"/>
</dbReference>
<protein>
    <submittedName>
        <fullName evidence="2">Glutathione S-transferase P</fullName>
    </submittedName>
</protein>
<dbReference type="AlphaFoldDB" id="L5M6T7"/>
<dbReference type="EMBL" id="KB103349">
    <property type="protein sequence ID" value="ELK34096.1"/>
    <property type="molecule type" value="Genomic_DNA"/>
</dbReference>
<feature type="domain" description="GST N-terminal" evidence="1">
    <location>
        <begin position="82"/>
        <end position="143"/>
    </location>
</feature>
<name>L5M6T7_MYODS</name>
<organism evidence="2 3">
    <name type="scientific">Myotis davidii</name>
    <name type="common">David's myotis</name>
    <dbReference type="NCBI Taxonomy" id="225400"/>
    <lineage>
        <taxon>Eukaryota</taxon>
        <taxon>Metazoa</taxon>
        <taxon>Chordata</taxon>
        <taxon>Craniata</taxon>
        <taxon>Vertebrata</taxon>
        <taxon>Euteleostomi</taxon>
        <taxon>Mammalia</taxon>
        <taxon>Eutheria</taxon>
        <taxon>Laurasiatheria</taxon>
        <taxon>Chiroptera</taxon>
        <taxon>Yangochiroptera</taxon>
        <taxon>Vespertilionidae</taxon>
        <taxon>Myotis</taxon>
    </lineage>
</organism>
<keyword evidence="2" id="KW-0808">Transferase</keyword>
<evidence type="ECO:0000259" key="1">
    <source>
        <dbReference type="PROSITE" id="PS50404"/>
    </source>
</evidence>
<dbReference type="SUPFAM" id="SSF52833">
    <property type="entry name" value="Thioredoxin-like"/>
    <property type="match status" value="1"/>
</dbReference>
<dbReference type="Proteomes" id="UP000010556">
    <property type="component" value="Unassembled WGS sequence"/>
</dbReference>
<reference evidence="3" key="1">
    <citation type="journal article" date="2013" name="Science">
        <title>Comparative analysis of bat genomes provides insight into the evolution of flight and immunity.</title>
        <authorList>
            <person name="Zhang G."/>
            <person name="Cowled C."/>
            <person name="Shi Z."/>
            <person name="Huang Z."/>
            <person name="Bishop-Lilly K.A."/>
            <person name="Fang X."/>
            <person name="Wynne J.W."/>
            <person name="Xiong Z."/>
            <person name="Baker M.L."/>
            <person name="Zhao W."/>
            <person name="Tachedjian M."/>
            <person name="Zhu Y."/>
            <person name="Zhou P."/>
            <person name="Jiang X."/>
            <person name="Ng J."/>
            <person name="Yang L."/>
            <person name="Wu L."/>
            <person name="Xiao J."/>
            <person name="Feng Y."/>
            <person name="Chen Y."/>
            <person name="Sun X."/>
            <person name="Zhang Y."/>
            <person name="Marsh G.A."/>
            <person name="Crameri G."/>
            <person name="Broder C.C."/>
            <person name="Frey K.G."/>
            <person name="Wang L.F."/>
            <person name="Wang J."/>
        </authorList>
    </citation>
    <scope>NUCLEOTIDE SEQUENCE [LARGE SCALE GENOMIC DNA]</scope>
</reference>
<dbReference type="GO" id="GO:0016740">
    <property type="term" value="F:transferase activity"/>
    <property type="evidence" value="ECO:0007669"/>
    <property type="project" value="UniProtKB-KW"/>
</dbReference>
<dbReference type="PROSITE" id="PS50404">
    <property type="entry name" value="GST_NTER"/>
    <property type="match status" value="1"/>
</dbReference>
<gene>
    <name evidence="2" type="ORF">MDA_GLEAN10004948</name>
</gene>
<accession>L5M6T7</accession>
<keyword evidence="3" id="KW-1185">Reference proteome</keyword>
<sequence length="143" mass="15394">MICGDHQGVAQNTACVSDVALAVDGSGGTAGPDQPRQEWDHSGMVEQVSGQRQAKAGASLDPIAPMISLQTATDQRWWQGALLPGSQVLRELGRCEAKRMLLADQGQSWKEEVVTKETWLQGSLKASCLYGKLPKFQDGDLTL</sequence>
<dbReference type="InterPro" id="IPR036249">
    <property type="entry name" value="Thioredoxin-like_sf"/>
</dbReference>